<name>F4LM91_TREBD</name>
<evidence type="ECO:0000313" key="2">
    <source>
        <dbReference type="EMBL" id="AEE17757.1"/>
    </source>
</evidence>
<organism evidence="2 3">
    <name type="scientific">Treponema brennaborense (strain DSM 12168 / CIP 105900 / DD5/3)</name>
    <dbReference type="NCBI Taxonomy" id="906968"/>
    <lineage>
        <taxon>Bacteria</taxon>
        <taxon>Pseudomonadati</taxon>
        <taxon>Spirochaetota</taxon>
        <taxon>Spirochaetia</taxon>
        <taxon>Spirochaetales</taxon>
        <taxon>Treponemataceae</taxon>
        <taxon>Treponema</taxon>
    </lineage>
</organism>
<dbReference type="HOGENOM" id="CLU_037718_0_0_12"/>
<dbReference type="InterPro" id="IPR011009">
    <property type="entry name" value="Kinase-like_dom_sf"/>
</dbReference>
<keyword evidence="3" id="KW-1185">Reference proteome</keyword>
<dbReference type="eggNOG" id="COG2334">
    <property type="taxonomic scope" value="Bacteria"/>
</dbReference>
<sequence>MARVLIGTMKEITDISSVISQFAIYGDFVSCKPVGNGHINNTYRSTFNQAGAAVRYTHQRINKQVFKNPAAVVENISAVTDFLRGTYAADGLDDISRRTLTLVPCKNGKLFYLDENGDYWRTYLFVENVKTFEILDSAELAVRLGKAVGDFQNRLSAYDGKKLNDTIPRFHDMRLRYAQLDEALANDVKKRAAGIASELAFLAENRERGMVLSDGLASGKLREGITHNDTKLNNILFDEKTGDALCVIDLDTVMPGTVLFDTGDLIRTATNTAAEDEKDVSKVSFNIGLFKSIIAGYMSEASAFLSPYEKSLLAESGRVITQIMAVRMITDYLNGDVYYHTDYPEHNLVRARTQIALIRSMDAQWDTVQAFVNGL</sequence>
<dbReference type="Gene3D" id="3.90.1200.10">
    <property type="match status" value="1"/>
</dbReference>
<dbReference type="InterPro" id="IPR050249">
    <property type="entry name" value="Pseudomonas-type_ThrB"/>
</dbReference>
<dbReference type="PANTHER" id="PTHR21064">
    <property type="entry name" value="AMINOGLYCOSIDE PHOSPHOTRANSFERASE DOMAIN-CONTAINING PROTEIN-RELATED"/>
    <property type="match status" value="1"/>
</dbReference>
<protein>
    <submittedName>
        <fullName evidence="2">Aminoglycoside phosphotransferase</fullName>
    </submittedName>
</protein>
<proteinExistence type="predicted"/>
<dbReference type="Pfam" id="PF01636">
    <property type="entry name" value="APH"/>
    <property type="match status" value="1"/>
</dbReference>
<dbReference type="PANTHER" id="PTHR21064:SF5">
    <property type="entry name" value="SLR1880 PROTEIN"/>
    <property type="match status" value="1"/>
</dbReference>
<dbReference type="AlphaFoldDB" id="F4LM91"/>
<evidence type="ECO:0000313" key="3">
    <source>
        <dbReference type="Proteomes" id="UP000006546"/>
    </source>
</evidence>
<dbReference type="STRING" id="906968.Trebr_2348"/>
<gene>
    <name evidence="2" type="ordered locus">Trebr_2348</name>
</gene>
<dbReference type="SUPFAM" id="SSF56112">
    <property type="entry name" value="Protein kinase-like (PK-like)"/>
    <property type="match status" value="1"/>
</dbReference>
<dbReference type="KEGG" id="tbe:Trebr_2348"/>
<evidence type="ECO:0000259" key="1">
    <source>
        <dbReference type="Pfam" id="PF01636"/>
    </source>
</evidence>
<reference evidence="3" key="1">
    <citation type="submission" date="2011-04" db="EMBL/GenBank/DDBJ databases">
        <title>The complete genome of Treponema brennaborense DSM 12168.</title>
        <authorList>
            <person name="Lucas S."/>
            <person name="Han J."/>
            <person name="Lapidus A."/>
            <person name="Bruce D."/>
            <person name="Goodwin L."/>
            <person name="Pitluck S."/>
            <person name="Peters L."/>
            <person name="Kyrpides N."/>
            <person name="Mavromatis K."/>
            <person name="Ivanova N."/>
            <person name="Mikhailova N."/>
            <person name="Pagani I."/>
            <person name="Teshima H."/>
            <person name="Detter J.C."/>
            <person name="Tapia R."/>
            <person name="Han C."/>
            <person name="Land M."/>
            <person name="Hauser L."/>
            <person name="Markowitz V."/>
            <person name="Cheng J.-F."/>
            <person name="Hugenholtz P."/>
            <person name="Woyke T."/>
            <person name="Wu D."/>
            <person name="Gronow S."/>
            <person name="Wellnitz S."/>
            <person name="Brambilla E."/>
            <person name="Klenk H.-P."/>
            <person name="Eisen J.A."/>
        </authorList>
    </citation>
    <scope>NUCLEOTIDE SEQUENCE [LARGE SCALE GENOMIC DNA]</scope>
    <source>
        <strain evidence="3">DSM 12168 / CIP 105900 / DD5/3</strain>
    </source>
</reference>
<dbReference type="Proteomes" id="UP000006546">
    <property type="component" value="Chromosome"/>
</dbReference>
<accession>F4LM91</accession>
<dbReference type="InterPro" id="IPR002575">
    <property type="entry name" value="Aminoglycoside_PTrfase"/>
</dbReference>
<dbReference type="EMBL" id="CP002696">
    <property type="protein sequence ID" value="AEE17757.1"/>
    <property type="molecule type" value="Genomic_DNA"/>
</dbReference>
<feature type="domain" description="Aminoglycoside phosphotransferase" evidence="1">
    <location>
        <begin position="122"/>
        <end position="270"/>
    </location>
</feature>